<feature type="domain" description="Transcription regulator PadR N-terminal" evidence="2">
    <location>
        <begin position="28"/>
        <end position="88"/>
    </location>
</feature>
<dbReference type="EMBL" id="NEDJ01000045">
    <property type="protein sequence ID" value="OSO97613.1"/>
    <property type="molecule type" value="Genomic_DNA"/>
</dbReference>
<dbReference type="STRING" id="1121945.GCA_000421805_03219"/>
<feature type="region of interest" description="Disordered" evidence="1">
    <location>
        <begin position="88"/>
        <end position="107"/>
    </location>
</feature>
<dbReference type="SUPFAM" id="SSF46785">
    <property type="entry name" value="Winged helix' DNA-binding domain"/>
    <property type="match status" value="1"/>
</dbReference>
<dbReference type="Gene3D" id="1.10.10.10">
    <property type="entry name" value="Winged helix-like DNA-binding domain superfamily/Winged helix DNA-binding domain"/>
    <property type="match status" value="1"/>
</dbReference>
<proteinExistence type="predicted"/>
<organism evidence="3 4">
    <name type="scientific">Halorubrum ezzemoulense DSM 17463</name>
    <dbReference type="NCBI Taxonomy" id="1121945"/>
    <lineage>
        <taxon>Archaea</taxon>
        <taxon>Methanobacteriati</taxon>
        <taxon>Methanobacteriota</taxon>
        <taxon>Stenosarchaea group</taxon>
        <taxon>Halobacteria</taxon>
        <taxon>Halobacteriales</taxon>
        <taxon>Haloferacaceae</taxon>
        <taxon>Halorubrum</taxon>
    </lineage>
</organism>
<feature type="compositionally biased region" description="Basic and acidic residues" evidence="1">
    <location>
        <begin position="97"/>
        <end position="107"/>
    </location>
</feature>
<protein>
    <submittedName>
        <fullName evidence="3">PadR family transcriptional regulator</fullName>
    </submittedName>
</protein>
<evidence type="ECO:0000313" key="3">
    <source>
        <dbReference type="EMBL" id="OSO97613.1"/>
    </source>
</evidence>
<evidence type="ECO:0000313" key="4">
    <source>
        <dbReference type="Proteomes" id="UP000193587"/>
    </source>
</evidence>
<dbReference type="InterPro" id="IPR005149">
    <property type="entry name" value="Tscrpt_reg_PadR_N"/>
</dbReference>
<gene>
    <name evidence="3" type="ORF">B9H04_12170</name>
</gene>
<dbReference type="InterPro" id="IPR036390">
    <property type="entry name" value="WH_DNA-bd_sf"/>
</dbReference>
<name>A0A1X4GKI5_HALEZ</name>
<comment type="caution">
    <text evidence="3">The sequence shown here is derived from an EMBL/GenBank/DDBJ whole genome shotgun (WGS) entry which is preliminary data.</text>
</comment>
<dbReference type="Pfam" id="PF03551">
    <property type="entry name" value="PadR"/>
    <property type="match status" value="1"/>
</dbReference>
<dbReference type="AlphaFoldDB" id="A0A1X4GKI5"/>
<dbReference type="RefSeq" id="WP_080508702.1">
    <property type="nucleotide sequence ID" value="NZ_ATXS01000034.1"/>
</dbReference>
<evidence type="ECO:0000256" key="1">
    <source>
        <dbReference type="SAM" id="MobiDB-lite"/>
    </source>
</evidence>
<dbReference type="InterPro" id="IPR036388">
    <property type="entry name" value="WH-like_DNA-bd_sf"/>
</dbReference>
<sequence>MNEDTVVNDLANCTAFQRDLLWALSHDDTHNGRSVKTELNDYYGEDLDHGRLTQTLDALVESDLIAKRTHHERTTEYRLTEHGRRALSARQAWQAGHRGDTTEEGHS</sequence>
<accession>A0A1X4GKI5</accession>
<evidence type="ECO:0000259" key="2">
    <source>
        <dbReference type="Pfam" id="PF03551"/>
    </source>
</evidence>
<dbReference type="Proteomes" id="UP000193587">
    <property type="component" value="Unassembled WGS sequence"/>
</dbReference>
<reference evidence="3 4" key="1">
    <citation type="submission" date="2017-04" db="EMBL/GenBank/DDBJ databases">
        <title>MLSA of the genus Halorubrum.</title>
        <authorList>
            <person name="De La Haba R."/>
            <person name="Sanchez-Porro C."/>
            <person name="Infante-Dominguez C."/>
            <person name="Ventosa A."/>
        </authorList>
    </citation>
    <scope>NUCLEOTIDE SEQUENCE [LARGE SCALE GENOMIC DNA]</scope>
    <source>
        <strain evidence="3 4">DSM 17463</strain>
    </source>
</reference>